<dbReference type="OrthoDB" id="419598at2759"/>
<evidence type="ECO:0000313" key="4">
    <source>
        <dbReference type="EMBL" id="KAF2121040.1"/>
    </source>
</evidence>
<dbReference type="Gene3D" id="3.90.25.10">
    <property type="entry name" value="UDP-galactose 4-epimerase, domain 1"/>
    <property type="match status" value="1"/>
</dbReference>
<protein>
    <recommendedName>
        <fullName evidence="3">NmrA-like domain-containing protein</fullName>
    </recommendedName>
</protein>
<evidence type="ECO:0000256" key="1">
    <source>
        <dbReference type="ARBA" id="ARBA00022857"/>
    </source>
</evidence>
<dbReference type="Gene3D" id="3.40.50.720">
    <property type="entry name" value="NAD(P)-binding Rossmann-like Domain"/>
    <property type="match status" value="1"/>
</dbReference>
<evidence type="ECO:0000256" key="2">
    <source>
        <dbReference type="ARBA" id="ARBA00023002"/>
    </source>
</evidence>
<feature type="domain" description="NmrA-like" evidence="3">
    <location>
        <begin position="20"/>
        <end position="252"/>
    </location>
</feature>
<evidence type="ECO:0000313" key="5">
    <source>
        <dbReference type="Proteomes" id="UP000799770"/>
    </source>
</evidence>
<evidence type="ECO:0000259" key="3">
    <source>
        <dbReference type="Pfam" id="PF05368"/>
    </source>
</evidence>
<dbReference type="InterPro" id="IPR008030">
    <property type="entry name" value="NmrA-like"/>
</dbReference>
<dbReference type="AlphaFoldDB" id="A0A6A5ZMZ0"/>
<dbReference type="Proteomes" id="UP000799770">
    <property type="component" value="Unassembled WGS sequence"/>
</dbReference>
<dbReference type="InterPro" id="IPR036291">
    <property type="entry name" value="NAD(P)-bd_dom_sf"/>
</dbReference>
<keyword evidence="1" id="KW-0521">NADP</keyword>
<keyword evidence="5" id="KW-1185">Reference proteome</keyword>
<dbReference type="InterPro" id="IPR051609">
    <property type="entry name" value="NmrA/Isoflavone_reductase-like"/>
</dbReference>
<organism evidence="4 5">
    <name type="scientific">Lophiotrema nucula</name>
    <dbReference type="NCBI Taxonomy" id="690887"/>
    <lineage>
        <taxon>Eukaryota</taxon>
        <taxon>Fungi</taxon>
        <taxon>Dikarya</taxon>
        <taxon>Ascomycota</taxon>
        <taxon>Pezizomycotina</taxon>
        <taxon>Dothideomycetes</taxon>
        <taxon>Pleosporomycetidae</taxon>
        <taxon>Pleosporales</taxon>
        <taxon>Lophiotremataceae</taxon>
        <taxon>Lophiotrema</taxon>
    </lineage>
</organism>
<reference evidence="4" key="1">
    <citation type="journal article" date="2020" name="Stud. Mycol.">
        <title>101 Dothideomycetes genomes: a test case for predicting lifestyles and emergence of pathogens.</title>
        <authorList>
            <person name="Haridas S."/>
            <person name="Albert R."/>
            <person name="Binder M."/>
            <person name="Bloem J."/>
            <person name="Labutti K."/>
            <person name="Salamov A."/>
            <person name="Andreopoulos B."/>
            <person name="Baker S."/>
            <person name="Barry K."/>
            <person name="Bills G."/>
            <person name="Bluhm B."/>
            <person name="Cannon C."/>
            <person name="Castanera R."/>
            <person name="Culley D."/>
            <person name="Daum C."/>
            <person name="Ezra D."/>
            <person name="Gonzalez J."/>
            <person name="Henrissat B."/>
            <person name="Kuo A."/>
            <person name="Liang C."/>
            <person name="Lipzen A."/>
            <person name="Lutzoni F."/>
            <person name="Magnuson J."/>
            <person name="Mondo S."/>
            <person name="Nolan M."/>
            <person name="Ohm R."/>
            <person name="Pangilinan J."/>
            <person name="Park H.-J."/>
            <person name="Ramirez L."/>
            <person name="Alfaro M."/>
            <person name="Sun H."/>
            <person name="Tritt A."/>
            <person name="Yoshinaga Y."/>
            <person name="Zwiers L.-H."/>
            <person name="Turgeon B."/>
            <person name="Goodwin S."/>
            <person name="Spatafora J."/>
            <person name="Crous P."/>
            <person name="Grigoriev I."/>
        </authorList>
    </citation>
    <scope>NUCLEOTIDE SEQUENCE</scope>
    <source>
        <strain evidence="4">CBS 627.86</strain>
    </source>
</reference>
<accession>A0A6A5ZMZ0</accession>
<dbReference type="GO" id="GO:0016491">
    <property type="term" value="F:oxidoreductase activity"/>
    <property type="evidence" value="ECO:0007669"/>
    <property type="project" value="UniProtKB-KW"/>
</dbReference>
<proteinExistence type="predicted"/>
<dbReference type="PANTHER" id="PTHR47706">
    <property type="entry name" value="NMRA-LIKE FAMILY PROTEIN"/>
    <property type="match status" value="1"/>
</dbReference>
<dbReference type="PANTHER" id="PTHR47706:SF9">
    <property type="entry name" value="NMRA-LIKE DOMAIN-CONTAINING PROTEIN-RELATED"/>
    <property type="match status" value="1"/>
</dbReference>
<name>A0A6A5ZMZ0_9PLEO</name>
<dbReference type="SUPFAM" id="SSF51735">
    <property type="entry name" value="NAD(P)-binding Rossmann-fold domains"/>
    <property type="match status" value="1"/>
</dbReference>
<gene>
    <name evidence="4" type="ORF">BDV96DRAFT_610025</name>
</gene>
<dbReference type="EMBL" id="ML977313">
    <property type="protein sequence ID" value="KAF2121040.1"/>
    <property type="molecule type" value="Genomic_DNA"/>
</dbReference>
<sequence length="323" mass="36413">MENTQLKSVLLIGILGEYSFGHFVIRELIKQRSSFRRIGVYHDTSRGTDERKKALLEQYREAGIEIIAGEGFASPTPYIGFDCVMVFLGNYGLHLQPVLIDAAIEAGVRHIYPSEYGADLDIGQNQTQRYYIHKIMTREHLKKRGQEIPELGWTYFLLGRLTEWAVTPHFGFNNRDATAKIYGTAEGRQNLINATDSATYIVETLKEPISATAEGHRRTYRISESSPTYAEIFDILQRVTGRRYSVEYLDVESAQEEERAANASGDTEAELAASHKLIQGREGTLLPVPWNNERFPGVKPAGLEDSLRAAFAHPKLRKAYGLD</sequence>
<dbReference type="Pfam" id="PF05368">
    <property type="entry name" value="NmrA"/>
    <property type="match status" value="1"/>
</dbReference>
<keyword evidence="2" id="KW-0560">Oxidoreductase</keyword>